<sequence length="164" mass="17638">GRAMGRLCPLGRGQVAVPSRGEARGRGGQAVPAGEGAGAGGHCPAGVRPGVQGLCRPALKQRALKFPCQVPLRQDYGAKVNLFSHLHQYSRKVPLTQQMSIPATAIHPAVVRLGLQYSQGLLNGSNARCLALLQVFRQVIRDYSTPPNEELSRDLVARLKPYIR</sequence>
<proteinExistence type="predicted"/>
<dbReference type="SUPFAM" id="SSF100950">
    <property type="entry name" value="NagB/RpiA/CoA transferase-like"/>
    <property type="match status" value="1"/>
</dbReference>
<accession>A0A674IVN9</accession>
<organism evidence="8 9">
    <name type="scientific">Terrapene triunguis</name>
    <name type="common">Three-toed box turtle</name>
    <dbReference type="NCBI Taxonomy" id="2587831"/>
    <lineage>
        <taxon>Eukaryota</taxon>
        <taxon>Metazoa</taxon>
        <taxon>Chordata</taxon>
        <taxon>Craniata</taxon>
        <taxon>Vertebrata</taxon>
        <taxon>Euteleostomi</taxon>
        <taxon>Archelosauria</taxon>
        <taxon>Testudinata</taxon>
        <taxon>Testudines</taxon>
        <taxon>Cryptodira</taxon>
        <taxon>Durocryptodira</taxon>
        <taxon>Testudinoidea</taxon>
        <taxon>Emydidae</taxon>
        <taxon>Terrapene</taxon>
    </lineage>
</organism>
<evidence type="ECO:0000313" key="9">
    <source>
        <dbReference type="Proteomes" id="UP000472274"/>
    </source>
</evidence>
<name>A0A674IVN9_9SAUR</name>
<evidence type="ECO:0000256" key="1">
    <source>
        <dbReference type="ARBA" id="ARBA00004514"/>
    </source>
</evidence>
<keyword evidence="2" id="KW-0963">Cytoplasm</keyword>
<dbReference type="GO" id="GO:0005829">
    <property type="term" value="C:cytosol"/>
    <property type="evidence" value="ECO:0007669"/>
    <property type="project" value="UniProtKB-SubCell"/>
</dbReference>
<dbReference type="Ensembl" id="ENSTMTT00000014031.1">
    <property type="protein sequence ID" value="ENSTMTP00000013561.1"/>
    <property type="gene ID" value="ENSTMTG00000009838.1"/>
</dbReference>
<evidence type="ECO:0000256" key="3">
    <source>
        <dbReference type="ARBA" id="ARBA00022540"/>
    </source>
</evidence>
<dbReference type="GeneTree" id="ENSGT00550000075009"/>
<keyword evidence="9" id="KW-1185">Reference proteome</keyword>
<evidence type="ECO:0000256" key="7">
    <source>
        <dbReference type="SAM" id="MobiDB-lite"/>
    </source>
</evidence>
<dbReference type="Proteomes" id="UP000472274">
    <property type="component" value="Unplaced"/>
</dbReference>
<dbReference type="GO" id="GO:0003743">
    <property type="term" value="F:translation initiation factor activity"/>
    <property type="evidence" value="ECO:0007669"/>
    <property type="project" value="UniProtKB-KW"/>
</dbReference>
<comment type="function">
    <text evidence="5">Acts as a component of the translation initiation factor 2B (eIF2B) complex, which catalyzes the exchange of GDP for GTP on eukaryotic initiation factor 2 (eIF2) gamma subunit. Its guanine nucleotide exchange factor activity is repressed when bound to eIF2 complex phosphorylated on the alpha subunit, thereby limiting the amount of methionyl-initiator methionine tRNA available to the ribosome and consequently global translation is repressed.</text>
</comment>
<dbReference type="AlphaFoldDB" id="A0A674IVN9"/>
<protein>
    <submittedName>
        <fullName evidence="8">Uncharacterized protein</fullName>
    </submittedName>
</protein>
<dbReference type="InParanoid" id="A0A674IVN9"/>
<evidence type="ECO:0000256" key="6">
    <source>
        <dbReference type="ARBA" id="ARBA00046432"/>
    </source>
</evidence>
<reference evidence="8" key="2">
    <citation type="submission" date="2025-09" db="UniProtKB">
        <authorList>
            <consortium name="Ensembl"/>
        </authorList>
    </citation>
    <scope>IDENTIFICATION</scope>
</reference>
<keyword evidence="4" id="KW-0648">Protein biosynthesis</keyword>
<reference evidence="8" key="1">
    <citation type="submission" date="2025-08" db="UniProtKB">
        <authorList>
            <consortium name="Ensembl"/>
        </authorList>
    </citation>
    <scope>IDENTIFICATION</scope>
</reference>
<evidence type="ECO:0000256" key="4">
    <source>
        <dbReference type="ARBA" id="ARBA00022917"/>
    </source>
</evidence>
<keyword evidence="3" id="KW-0396">Initiation factor</keyword>
<feature type="region of interest" description="Disordered" evidence="7">
    <location>
        <begin position="15"/>
        <end position="35"/>
    </location>
</feature>
<evidence type="ECO:0000256" key="5">
    <source>
        <dbReference type="ARBA" id="ARBA00043898"/>
    </source>
</evidence>
<dbReference type="PANTHER" id="PTHR10233:SF14">
    <property type="entry name" value="TRANSLATION INITIATION FACTOR EIF-2B SUBUNIT DELTA"/>
    <property type="match status" value="1"/>
</dbReference>
<dbReference type="InterPro" id="IPR037171">
    <property type="entry name" value="NagB/RpiA_transferase-like"/>
</dbReference>
<comment type="subcellular location">
    <subcellularLocation>
        <location evidence="1">Cytoplasm</location>
        <location evidence="1">Cytosol</location>
    </subcellularLocation>
</comment>
<dbReference type="PANTHER" id="PTHR10233">
    <property type="entry name" value="TRANSLATION INITIATION FACTOR EIF-2B"/>
    <property type="match status" value="1"/>
</dbReference>
<evidence type="ECO:0000313" key="8">
    <source>
        <dbReference type="Ensembl" id="ENSTMTP00000013561.1"/>
    </source>
</evidence>
<evidence type="ECO:0000256" key="2">
    <source>
        <dbReference type="ARBA" id="ARBA00022490"/>
    </source>
</evidence>
<comment type="subunit">
    <text evidence="6">Component of the translation initiation factor 2B (eIF2B) complex which is a heterodecamer of two sets of five different subunits: alpha, beta, gamma, delta and epsilon. Subunits alpha, beta and delta comprise a regulatory subcomplex and subunits epsilon and gamma comprise a catalytic subcomplex. Within the complex, the hexameric regulatory complex resides at the center, with the two heterodimeric catalytic subcomplexes bound on opposite sides.</text>
</comment>